<proteinExistence type="predicted"/>
<reference evidence="2" key="1">
    <citation type="journal article" date="2013" name="Science">
        <title>Comparative analysis of bat genomes provides insight into the evolution of flight and immunity.</title>
        <authorList>
            <person name="Zhang G."/>
            <person name="Cowled C."/>
            <person name="Shi Z."/>
            <person name="Huang Z."/>
            <person name="Bishop-Lilly K.A."/>
            <person name="Fang X."/>
            <person name="Wynne J.W."/>
            <person name="Xiong Z."/>
            <person name="Baker M.L."/>
            <person name="Zhao W."/>
            <person name="Tachedjian M."/>
            <person name="Zhu Y."/>
            <person name="Zhou P."/>
            <person name="Jiang X."/>
            <person name="Ng J."/>
            <person name="Yang L."/>
            <person name="Wu L."/>
            <person name="Xiao J."/>
            <person name="Feng Y."/>
            <person name="Chen Y."/>
            <person name="Sun X."/>
            <person name="Zhang Y."/>
            <person name="Marsh G.A."/>
            <person name="Crameri G."/>
            <person name="Broder C.C."/>
            <person name="Frey K.G."/>
            <person name="Wang L.F."/>
            <person name="Wang J."/>
        </authorList>
    </citation>
    <scope>NUCLEOTIDE SEQUENCE [LARGE SCALE GENOMIC DNA]</scope>
</reference>
<accession>L5KCE3</accession>
<name>L5KCE3_PTEAL</name>
<evidence type="ECO:0000313" key="1">
    <source>
        <dbReference type="EMBL" id="ELK09007.1"/>
    </source>
</evidence>
<dbReference type="AlphaFoldDB" id="L5KCE3"/>
<dbReference type="EMBL" id="KB030851">
    <property type="protein sequence ID" value="ELK09007.1"/>
    <property type="molecule type" value="Genomic_DNA"/>
</dbReference>
<dbReference type="InParanoid" id="L5KCE3"/>
<organism evidence="1 2">
    <name type="scientific">Pteropus alecto</name>
    <name type="common">Black flying fox</name>
    <dbReference type="NCBI Taxonomy" id="9402"/>
    <lineage>
        <taxon>Eukaryota</taxon>
        <taxon>Metazoa</taxon>
        <taxon>Chordata</taxon>
        <taxon>Craniata</taxon>
        <taxon>Vertebrata</taxon>
        <taxon>Euteleostomi</taxon>
        <taxon>Mammalia</taxon>
        <taxon>Eutheria</taxon>
        <taxon>Laurasiatheria</taxon>
        <taxon>Chiroptera</taxon>
        <taxon>Yinpterochiroptera</taxon>
        <taxon>Pteropodoidea</taxon>
        <taxon>Pteropodidae</taxon>
        <taxon>Pteropodinae</taxon>
        <taxon>Pteropus</taxon>
    </lineage>
</organism>
<sequence length="188" mass="19833">MHQPPAPCCVLGTSSVSCAVQAASSPDCSAMEPAHLVPSRPVPRRGPCPARHSDPLDTSVRCCDVADGRPRAAGTGAPSWYFLAAGDTATVSSWTPVLLGHGVTGDTRKPPADLCEVPERSRGVQVRHVCVSPSVRHPVPRREGSVLWEVTTPRHVKAIGDQEVVSNLRADDTPLCCGNKSSFVQASL</sequence>
<gene>
    <name evidence="1" type="ORF">PAL_GLEAN10002356</name>
</gene>
<keyword evidence="2" id="KW-1185">Reference proteome</keyword>
<dbReference type="Proteomes" id="UP000010552">
    <property type="component" value="Unassembled WGS sequence"/>
</dbReference>
<protein>
    <submittedName>
        <fullName evidence="1">Uncharacterized protein</fullName>
    </submittedName>
</protein>
<evidence type="ECO:0000313" key="2">
    <source>
        <dbReference type="Proteomes" id="UP000010552"/>
    </source>
</evidence>